<dbReference type="Gene3D" id="3.90.550.50">
    <property type="match status" value="1"/>
</dbReference>
<evidence type="ECO:0000256" key="3">
    <source>
        <dbReference type="ARBA" id="ARBA00022676"/>
    </source>
</evidence>
<keyword evidence="5" id="KW-0812">Transmembrane</keyword>
<keyword evidence="7" id="KW-1133">Transmembrane helix</keyword>
<evidence type="ECO:0000256" key="4">
    <source>
        <dbReference type="ARBA" id="ARBA00022679"/>
    </source>
</evidence>
<keyword evidence="3 11" id="KW-0328">Glycosyltransferase</keyword>
<evidence type="ECO:0000256" key="11">
    <source>
        <dbReference type="RuleBase" id="RU363063"/>
    </source>
</evidence>
<evidence type="ECO:0000256" key="10">
    <source>
        <dbReference type="ARBA" id="ARBA00023180"/>
    </source>
</evidence>
<organism evidence="12 13">
    <name type="scientific">Gryllus longicercus</name>
    <dbReference type="NCBI Taxonomy" id="2509291"/>
    <lineage>
        <taxon>Eukaryota</taxon>
        <taxon>Metazoa</taxon>
        <taxon>Ecdysozoa</taxon>
        <taxon>Arthropoda</taxon>
        <taxon>Hexapoda</taxon>
        <taxon>Insecta</taxon>
        <taxon>Pterygota</taxon>
        <taxon>Neoptera</taxon>
        <taxon>Polyneoptera</taxon>
        <taxon>Orthoptera</taxon>
        <taxon>Ensifera</taxon>
        <taxon>Gryllidea</taxon>
        <taxon>Grylloidea</taxon>
        <taxon>Gryllidae</taxon>
        <taxon>Gryllinae</taxon>
        <taxon>Gryllus</taxon>
    </lineage>
</organism>
<evidence type="ECO:0000256" key="5">
    <source>
        <dbReference type="ARBA" id="ARBA00022692"/>
    </source>
</evidence>
<comment type="subcellular location">
    <subcellularLocation>
        <location evidence="1 11">Golgi apparatus membrane</location>
        <topology evidence="1 11">Single-pass type II membrane protein</topology>
    </subcellularLocation>
</comment>
<keyword evidence="8 11" id="KW-0333">Golgi apparatus</keyword>
<dbReference type="Pfam" id="PF01762">
    <property type="entry name" value="Galactosyl_T"/>
    <property type="match status" value="2"/>
</dbReference>
<sequence>MERLLAPDLSGAPSVAGTPALPRRYLRCAALSGACLLLALLAYLPALHAPLPRTDPQHAAIAGWARNRSRDLRLYVLPENVTTLLQPSWSCGANTPYLLVVVCSALEHAATRAAIRDTWGSLREVENMTVHLAFLVGMPSPGSSSAEHLQEALDEESAHYGDLVQENFVDSYNNLTLKTVFLLKWVRTHCAGARFIMKTDDDMFVNIRSLVVLLLAIERGRARALINGISVALPGVSGRPPLSPGPILLGALICGARPITNASNKWYAPKYMYQGRIYPNYLSGTGYVMSADAVGPLYSTALRTPFFHLEDVFLTGICARQAGLRPRDHPAFAYTKRKTDACVLRDKLVVTSHHMEQAALKQVWSAMQQPSLNCTPSKVQTSQKPSMRPLGRRVAGVRRPGFRCV</sequence>
<keyword evidence="13" id="KW-1185">Reference proteome</keyword>
<evidence type="ECO:0000256" key="2">
    <source>
        <dbReference type="ARBA" id="ARBA00008661"/>
    </source>
</evidence>
<dbReference type="InterPro" id="IPR002659">
    <property type="entry name" value="Glyco_trans_31"/>
</dbReference>
<evidence type="ECO:0000256" key="9">
    <source>
        <dbReference type="ARBA" id="ARBA00023136"/>
    </source>
</evidence>
<keyword evidence="4" id="KW-0808">Transferase</keyword>
<dbReference type="AlphaFoldDB" id="A0AAN9VND7"/>
<evidence type="ECO:0000313" key="13">
    <source>
        <dbReference type="Proteomes" id="UP001378592"/>
    </source>
</evidence>
<gene>
    <name evidence="12" type="ORF">R5R35_002471</name>
</gene>
<accession>A0AAN9VND7</accession>
<dbReference type="GO" id="GO:0006493">
    <property type="term" value="P:protein O-linked glycosylation"/>
    <property type="evidence" value="ECO:0007669"/>
    <property type="project" value="TreeGrafter"/>
</dbReference>
<evidence type="ECO:0000256" key="8">
    <source>
        <dbReference type="ARBA" id="ARBA00023034"/>
    </source>
</evidence>
<comment type="similarity">
    <text evidence="2 11">Belongs to the glycosyltransferase 31 family.</text>
</comment>
<dbReference type="FunFam" id="3.90.550.50:FF:000001">
    <property type="entry name" value="Hexosyltransferase"/>
    <property type="match status" value="1"/>
</dbReference>
<evidence type="ECO:0000256" key="7">
    <source>
        <dbReference type="ARBA" id="ARBA00022989"/>
    </source>
</evidence>
<dbReference type="GO" id="GO:0000139">
    <property type="term" value="C:Golgi membrane"/>
    <property type="evidence" value="ECO:0007669"/>
    <property type="project" value="UniProtKB-SubCell"/>
</dbReference>
<dbReference type="Proteomes" id="UP001378592">
    <property type="component" value="Unassembled WGS sequence"/>
</dbReference>
<dbReference type="PANTHER" id="PTHR11214:SF314">
    <property type="entry name" value="HEXOSYLTRANSFERASE"/>
    <property type="match status" value="1"/>
</dbReference>
<comment type="caution">
    <text evidence="12">The sequence shown here is derived from an EMBL/GenBank/DDBJ whole genome shotgun (WGS) entry which is preliminary data.</text>
</comment>
<dbReference type="PANTHER" id="PTHR11214">
    <property type="entry name" value="BETA-1,3-N-ACETYLGLUCOSAMINYLTRANSFERASE"/>
    <property type="match status" value="1"/>
</dbReference>
<dbReference type="EC" id="2.4.1.-" evidence="11"/>
<protein>
    <recommendedName>
        <fullName evidence="11">Hexosyltransferase</fullName>
        <ecNumber evidence="11">2.4.1.-</ecNumber>
    </recommendedName>
</protein>
<reference evidence="12 13" key="1">
    <citation type="submission" date="2024-03" db="EMBL/GenBank/DDBJ databases">
        <title>The genome assembly and annotation of the cricket Gryllus longicercus Weissman &amp; Gray.</title>
        <authorList>
            <person name="Szrajer S."/>
            <person name="Gray D."/>
            <person name="Ylla G."/>
        </authorList>
    </citation>
    <scope>NUCLEOTIDE SEQUENCE [LARGE SCALE GENOMIC DNA]</scope>
    <source>
        <strain evidence="12">DAG 2021-001</strain>
        <tissue evidence="12">Whole body minus gut</tissue>
    </source>
</reference>
<keyword evidence="9" id="KW-0472">Membrane</keyword>
<dbReference type="GO" id="GO:0016758">
    <property type="term" value="F:hexosyltransferase activity"/>
    <property type="evidence" value="ECO:0007669"/>
    <property type="project" value="InterPro"/>
</dbReference>
<name>A0AAN9VND7_9ORTH</name>
<evidence type="ECO:0000313" key="12">
    <source>
        <dbReference type="EMBL" id="KAK7866511.1"/>
    </source>
</evidence>
<keyword evidence="10" id="KW-0325">Glycoprotein</keyword>
<evidence type="ECO:0000256" key="6">
    <source>
        <dbReference type="ARBA" id="ARBA00022968"/>
    </source>
</evidence>
<evidence type="ECO:0000256" key="1">
    <source>
        <dbReference type="ARBA" id="ARBA00004323"/>
    </source>
</evidence>
<proteinExistence type="inferred from homology"/>
<keyword evidence="6" id="KW-0735">Signal-anchor</keyword>
<dbReference type="EMBL" id="JAZDUA010000145">
    <property type="protein sequence ID" value="KAK7866511.1"/>
    <property type="molecule type" value="Genomic_DNA"/>
</dbReference>